<gene>
    <name evidence="4" type="ORF">N0V91_009843</name>
</gene>
<feature type="region of interest" description="Disordered" evidence="2">
    <location>
        <begin position="1060"/>
        <end position="1090"/>
    </location>
</feature>
<feature type="domain" description="RDRP core" evidence="3">
    <location>
        <begin position="221"/>
        <end position="893"/>
    </location>
</feature>
<comment type="caution">
    <text evidence="4">The sequence shown here is derived from an EMBL/GenBank/DDBJ whole genome shotgun (WGS) entry which is preliminary data.</text>
</comment>
<evidence type="ECO:0000313" key="5">
    <source>
        <dbReference type="Proteomes" id="UP001140510"/>
    </source>
</evidence>
<keyword evidence="1" id="KW-0696">RNA-directed RNA polymerase</keyword>
<feature type="region of interest" description="Disordered" evidence="2">
    <location>
        <begin position="63"/>
        <end position="87"/>
    </location>
</feature>
<keyword evidence="1" id="KW-0808">Transferase</keyword>
<dbReference type="GO" id="GO:0003723">
    <property type="term" value="F:RNA binding"/>
    <property type="evidence" value="ECO:0007669"/>
    <property type="project" value="UniProtKB-KW"/>
</dbReference>
<feature type="compositionally biased region" description="Low complexity" evidence="2">
    <location>
        <begin position="63"/>
        <end position="74"/>
    </location>
</feature>
<dbReference type="GO" id="GO:0030422">
    <property type="term" value="P:siRNA processing"/>
    <property type="evidence" value="ECO:0007669"/>
    <property type="project" value="TreeGrafter"/>
</dbReference>
<feature type="compositionally biased region" description="Acidic residues" evidence="2">
    <location>
        <begin position="1068"/>
        <end position="1079"/>
    </location>
</feature>
<proteinExistence type="inferred from homology"/>
<comment type="similarity">
    <text evidence="1">Belongs to the RdRP family.</text>
</comment>
<dbReference type="Proteomes" id="UP001140510">
    <property type="component" value="Unassembled WGS sequence"/>
</dbReference>
<dbReference type="GO" id="GO:0003968">
    <property type="term" value="F:RNA-directed RNA polymerase activity"/>
    <property type="evidence" value="ECO:0007669"/>
    <property type="project" value="UniProtKB-KW"/>
</dbReference>
<evidence type="ECO:0000259" key="3">
    <source>
        <dbReference type="Pfam" id="PF05183"/>
    </source>
</evidence>
<dbReference type="PANTHER" id="PTHR23079:SF55">
    <property type="entry name" value="RNA-DIRECTED RNA POLYMERASE"/>
    <property type="match status" value="1"/>
</dbReference>
<evidence type="ECO:0000256" key="1">
    <source>
        <dbReference type="RuleBase" id="RU363098"/>
    </source>
</evidence>
<keyword evidence="5" id="KW-1185">Reference proteome</keyword>
<accession>A0A9W9D3Z7</accession>
<feature type="compositionally biased region" description="Polar residues" evidence="2">
    <location>
        <begin position="75"/>
        <end position="86"/>
    </location>
</feature>
<sequence length="1090" mass="125031">MFRRNFSSQPSFLTKISKETQPFIKPQVPASSKPTSSSFKKPSLDMARSFNVLPTSQSTVNTSFNTVSSSQQTQADTANTSFTSDADPTEVPNNFFVRTSSTTIGSLSDQDLSAIMPFFALFICQRIALERSISLADLVRNMDIASACASPIAFWTSLHEHPKISHIKYKDSDRLWSAMKRKYDGYTDDDYTYDGYTYDGYTFKGQINLRSKRSGPIFRLELYPILPDKSCRFQRKYGADRFLYLNVPELEVKAWTGGTQEDLANIRERWEEWLHTEHKFLHRKWRVFHIEPLKKAKTRGRNAEVTHRSRIVLFATEGCGISQKRTVGELLDWFLPFGRNQGQSFCKAYARFDLGLSRTTPTLIFKPSQLRFVKDITATGDREATEFDDPGLHWVEIPRNIVMNDGCSKMSVGAAIAIWRKYKKFWGINGPLPSAFQGRIGGAKGLWMISDESFTKDPEHLEIWVEISESQLKFQPHPEDESDATFDRIRLTFEVSNYSTTPAHSDLHISFIPIMADRGVPRDDIADYMRERLDVARKDLLERVTNPVKLYEYVHKNSSISREGSEMAWQAALPLGLEDRIKLLLESGFSPCSLQVLAKNVSRFVQKQHLLQESKLKTPLGKATYLFGVADPIGVLQPGEVHIQFSSSFVDEVTDEKYLNLKGHNLLVARQPAIRNSDIQKVRAVTRPGLSHLVDLVVFPSVGQFPLAGKLQGGDYDGDIFWLCWEDKLVHPFRNAPAPVKSPEPKHYGIEVDRRKLEDLKVRANDEASIDWFLEEAFRFRNAPSLLGIVTTYLEKLAYHENRLSSFKLDRLSDIHDLLVDAPKQGYTFTMVHWQKYLQNRLGCRSNMRQPIHKDAMDACAAVKDSRADVDKTREKQYSYKRDNIIDYLYFEIVRSHNVATMKEMKDILSTANEADTHLLFPHHGLAELQDPIINEEVRRVKEEMWQIYNSWNVSTHKDDKDKSIEDFARVVEDLYARFTAIEPVNKDHPLIKTWLHSWLRPDSRLWDRLRASILYAKLPNANAQTFVFQMAGDELAKIKAENFTHTSYIVADIRANMKPKPIKAPVPDDEWDEDEDEDGVVRSSATQQV</sequence>
<protein>
    <recommendedName>
        <fullName evidence="1">RNA-dependent RNA polymerase</fullName>
        <ecNumber evidence="1">2.7.7.48</ecNumber>
    </recommendedName>
</protein>
<dbReference type="PANTHER" id="PTHR23079">
    <property type="entry name" value="RNA-DEPENDENT RNA POLYMERASE"/>
    <property type="match status" value="1"/>
</dbReference>
<dbReference type="OrthoDB" id="10055769at2759"/>
<dbReference type="InterPro" id="IPR007855">
    <property type="entry name" value="RDRP"/>
</dbReference>
<organism evidence="4 5">
    <name type="scientific">Didymella pomorum</name>
    <dbReference type="NCBI Taxonomy" id="749634"/>
    <lineage>
        <taxon>Eukaryota</taxon>
        <taxon>Fungi</taxon>
        <taxon>Dikarya</taxon>
        <taxon>Ascomycota</taxon>
        <taxon>Pezizomycotina</taxon>
        <taxon>Dothideomycetes</taxon>
        <taxon>Pleosporomycetidae</taxon>
        <taxon>Pleosporales</taxon>
        <taxon>Pleosporineae</taxon>
        <taxon>Didymellaceae</taxon>
        <taxon>Didymella</taxon>
    </lineage>
</organism>
<keyword evidence="1" id="KW-0548">Nucleotidyltransferase</keyword>
<name>A0A9W9D3Z7_9PLEO</name>
<dbReference type="AlphaFoldDB" id="A0A9W9D3Z7"/>
<dbReference type="EC" id="2.7.7.48" evidence="1"/>
<dbReference type="GO" id="GO:0031380">
    <property type="term" value="C:nuclear RNA-directed RNA polymerase complex"/>
    <property type="evidence" value="ECO:0007669"/>
    <property type="project" value="TreeGrafter"/>
</dbReference>
<dbReference type="InterPro" id="IPR057596">
    <property type="entry name" value="RDRP_core"/>
</dbReference>
<dbReference type="EMBL" id="JAPEVA010000118">
    <property type="protein sequence ID" value="KAJ4398889.1"/>
    <property type="molecule type" value="Genomic_DNA"/>
</dbReference>
<comment type="catalytic activity">
    <reaction evidence="1">
        <text>RNA(n) + a ribonucleoside 5'-triphosphate = RNA(n+1) + diphosphate</text>
        <dbReference type="Rhea" id="RHEA:21248"/>
        <dbReference type="Rhea" id="RHEA-COMP:14527"/>
        <dbReference type="Rhea" id="RHEA-COMP:17342"/>
        <dbReference type="ChEBI" id="CHEBI:33019"/>
        <dbReference type="ChEBI" id="CHEBI:61557"/>
        <dbReference type="ChEBI" id="CHEBI:140395"/>
        <dbReference type="EC" id="2.7.7.48"/>
    </reaction>
</comment>
<keyword evidence="1" id="KW-0694">RNA-binding</keyword>
<evidence type="ECO:0000313" key="4">
    <source>
        <dbReference type="EMBL" id="KAJ4398889.1"/>
    </source>
</evidence>
<evidence type="ECO:0000256" key="2">
    <source>
        <dbReference type="SAM" id="MobiDB-lite"/>
    </source>
</evidence>
<dbReference type="Pfam" id="PF05183">
    <property type="entry name" value="RdRP"/>
    <property type="match status" value="1"/>
</dbReference>
<reference evidence="4" key="1">
    <citation type="submission" date="2022-10" db="EMBL/GenBank/DDBJ databases">
        <title>Tapping the CABI collections for fungal endophytes: first genome assemblies for Collariella, Neodidymelliopsis, Ascochyta clinopodiicola, Didymella pomorum, Didymosphaeria variabile, Neocosmospora piperis and Neocucurbitaria cava.</title>
        <authorList>
            <person name="Hill R."/>
        </authorList>
    </citation>
    <scope>NUCLEOTIDE SEQUENCE</scope>
    <source>
        <strain evidence="4">IMI 355091</strain>
    </source>
</reference>